<keyword evidence="11" id="KW-1185">Reference proteome</keyword>
<evidence type="ECO:0000313" key="11">
    <source>
        <dbReference type="Proteomes" id="UP000184052"/>
    </source>
</evidence>
<dbReference type="PANTHER" id="PTHR43873">
    <property type="entry name" value="COBYRINATE A,C-DIAMIDE SYNTHASE"/>
    <property type="match status" value="1"/>
</dbReference>
<protein>
    <recommendedName>
        <fullName evidence="7">Cobyrinate a,c-diamide synthase</fullName>
        <ecNumber evidence="7">6.3.5.11</ecNumber>
    </recommendedName>
    <alternativeName>
        <fullName evidence="7">Cobyrinic acid a,c-diamide synthetase</fullName>
    </alternativeName>
</protein>
<name>A0A1M6B2M5_9FIRM</name>
<dbReference type="CDD" id="cd05388">
    <property type="entry name" value="CobB_N"/>
    <property type="match status" value="1"/>
</dbReference>
<evidence type="ECO:0000259" key="9">
    <source>
        <dbReference type="Pfam" id="PF07685"/>
    </source>
</evidence>
<evidence type="ECO:0000256" key="4">
    <source>
        <dbReference type="ARBA" id="ARBA00022840"/>
    </source>
</evidence>
<dbReference type="Proteomes" id="UP000184052">
    <property type="component" value="Unassembled WGS sequence"/>
</dbReference>
<feature type="site" description="Increases nucleophilicity of active site Cys" evidence="7">
    <location>
        <position position="431"/>
    </location>
</feature>
<comment type="miscellaneous">
    <text evidence="7">The a and c carboxylates of cobyrinate are activated for nucleophilic attack via formation of a phosphorylated intermediate by ATP. CbiA catalyzes first the amidation of the c-carboxylate, and then that of the a-carboxylate.</text>
</comment>
<comment type="domain">
    <text evidence="7">Comprises of two domains. The C-terminal domain contains the binding site for glutamine and catalyzes the hydrolysis of this substrate to glutamate and ammonia. The N-terminal domain is anticipated to bind ATP and cobyrinate and catalyzes the ultimate synthesis of the diamide product. The ammonia produced via the glutaminase domain is probably translocated to the adjacent domain via a molecular tunnel, where it reacts with an activated intermediate.</text>
</comment>
<comment type="cofactor">
    <cofactor evidence="1 7">
        <name>Mg(2+)</name>
        <dbReference type="ChEBI" id="CHEBI:18420"/>
    </cofactor>
</comment>
<dbReference type="PANTHER" id="PTHR43873:SF1">
    <property type="entry name" value="COBYRINATE A,C-DIAMIDE SYNTHASE"/>
    <property type="match status" value="1"/>
</dbReference>
<dbReference type="EMBL" id="FQZL01000004">
    <property type="protein sequence ID" value="SHI42956.1"/>
    <property type="molecule type" value="Genomic_DNA"/>
</dbReference>
<evidence type="ECO:0000256" key="1">
    <source>
        <dbReference type="ARBA" id="ARBA00001946"/>
    </source>
</evidence>
<dbReference type="UniPathway" id="UPA00148">
    <property type="reaction ID" value="UER00231"/>
</dbReference>
<feature type="domain" description="CobQ/CobB/MinD/ParA nucleotide binding" evidence="8">
    <location>
        <begin position="6"/>
        <end position="189"/>
    </location>
</feature>
<evidence type="ECO:0000256" key="3">
    <source>
        <dbReference type="ARBA" id="ARBA00022741"/>
    </source>
</evidence>
<gene>
    <name evidence="7" type="primary">cbiA</name>
    <name evidence="10" type="ORF">SAMN02745751_00334</name>
</gene>
<keyword evidence="3 7" id="KW-0547">Nucleotide-binding</keyword>
<comment type="function">
    <text evidence="7">Catalyzes the ATP-dependent amidation of the two carboxylate groups at positions a and c of cobyrinate, using either L-glutamine or ammonia as the nitrogen source.</text>
</comment>
<dbReference type="Gene3D" id="3.40.50.880">
    <property type="match status" value="1"/>
</dbReference>
<proteinExistence type="inferred from homology"/>
<dbReference type="InterPro" id="IPR011698">
    <property type="entry name" value="GATase_3"/>
</dbReference>
<dbReference type="GO" id="GO:0042242">
    <property type="term" value="F:cobyrinic acid a,c-diamide synthase activity"/>
    <property type="evidence" value="ECO:0007669"/>
    <property type="project" value="UniProtKB-UniRule"/>
</dbReference>
<dbReference type="SUPFAM" id="SSF52540">
    <property type="entry name" value="P-loop containing nucleoside triphosphate hydrolases"/>
    <property type="match status" value="1"/>
</dbReference>
<dbReference type="InterPro" id="IPR002586">
    <property type="entry name" value="CobQ/CobB/MinD/ParA_Nub-bd_dom"/>
</dbReference>
<dbReference type="HAMAP" id="MF_00027">
    <property type="entry name" value="CobB_CbiA"/>
    <property type="match status" value="1"/>
</dbReference>
<evidence type="ECO:0000259" key="8">
    <source>
        <dbReference type="Pfam" id="PF01656"/>
    </source>
</evidence>
<dbReference type="GO" id="GO:0005524">
    <property type="term" value="F:ATP binding"/>
    <property type="evidence" value="ECO:0007669"/>
    <property type="project" value="UniProtKB-UniRule"/>
</dbReference>
<dbReference type="GO" id="GO:0009236">
    <property type="term" value="P:cobalamin biosynthetic process"/>
    <property type="evidence" value="ECO:0007669"/>
    <property type="project" value="UniProtKB-UniRule"/>
</dbReference>
<comment type="pathway">
    <text evidence="7">Cofactor biosynthesis; adenosylcobalamin biosynthesis; cob(II)yrinate a,c-diamide from sirohydrochlorin (anaerobic route): step 10/10.</text>
</comment>
<dbReference type="OrthoDB" id="9764035at2"/>
<evidence type="ECO:0000313" key="10">
    <source>
        <dbReference type="EMBL" id="SHI42956.1"/>
    </source>
</evidence>
<dbReference type="CDD" id="cd03130">
    <property type="entry name" value="GATase1_CobB"/>
    <property type="match status" value="1"/>
</dbReference>
<evidence type="ECO:0000256" key="2">
    <source>
        <dbReference type="ARBA" id="ARBA00022598"/>
    </source>
</evidence>
<dbReference type="AlphaFoldDB" id="A0A1M6B2M5"/>
<sequence>MTPGFLIAGTNSGVGKTTVSTGIMYVLAEEMKVQPFKAGPDYIDPAYHTFITGKKSRNLDTWINNENTIKYLYCKNAKDADIAVVEGVMGLYDGKETGEKKGSTAHLAEVLNLPTLLIVNGKGMAGSAAAIVKGYAELDPKSNVKGVIFNNVGAMHYKLLKDAVEKFTDVKAYGYIEKLPEIELPSRHLGLVPSCEIDNLKEQLNILRDRIKNTVDFQGLMELAATAGEIEFEDIIIEKKEPIRIGIAKDSAFNFYYEDNIDLLKEMGAELIEFSPLESKLIPNNLHLLLFGGGFPEVFAKELQNNHSIREDLKAKLQEGIPYLSECGGMMYLCDEIVDFNGDRYEMTGYLKGYTEMTNKLNRFGYATIRLEEDCIYGKAGSEIRIHEFHRSKDHVEEKKVFHIHKDRKGKVSKEWECGYVKGNGASSYAHFHYYSNLEMINSVYDKAVEYKKAATLR</sequence>
<feature type="domain" description="CobB/CobQ-like glutamine amidotransferase" evidence="9">
    <location>
        <begin position="244"/>
        <end position="435"/>
    </location>
</feature>
<feature type="active site" description="Nucleophile" evidence="7">
    <location>
        <position position="327"/>
    </location>
</feature>
<dbReference type="Gene3D" id="3.40.50.300">
    <property type="entry name" value="P-loop containing nucleotide triphosphate hydrolases"/>
    <property type="match status" value="2"/>
</dbReference>
<dbReference type="Pfam" id="PF07685">
    <property type="entry name" value="GATase_3"/>
    <property type="match status" value="1"/>
</dbReference>
<dbReference type="EC" id="6.3.5.11" evidence="7"/>
<dbReference type="NCBIfam" id="NF002204">
    <property type="entry name" value="PRK01077.1"/>
    <property type="match status" value="1"/>
</dbReference>
<evidence type="ECO:0000256" key="7">
    <source>
        <dbReference type="HAMAP-Rule" id="MF_00027"/>
    </source>
</evidence>
<keyword evidence="7" id="KW-0169">Cobalamin biosynthesis</keyword>
<keyword evidence="2 7" id="KW-0436">Ligase</keyword>
<comment type="catalytic activity">
    <reaction evidence="7">
        <text>cob(II)yrinate + 2 L-glutamine + 2 ATP + 2 H2O = cob(II)yrinate a,c diamide + 2 L-glutamate + 2 ADP + 2 phosphate + 2 H(+)</text>
        <dbReference type="Rhea" id="RHEA:26289"/>
        <dbReference type="ChEBI" id="CHEBI:15377"/>
        <dbReference type="ChEBI" id="CHEBI:15378"/>
        <dbReference type="ChEBI" id="CHEBI:29985"/>
        <dbReference type="ChEBI" id="CHEBI:30616"/>
        <dbReference type="ChEBI" id="CHEBI:43474"/>
        <dbReference type="ChEBI" id="CHEBI:58359"/>
        <dbReference type="ChEBI" id="CHEBI:58537"/>
        <dbReference type="ChEBI" id="CHEBI:58894"/>
        <dbReference type="ChEBI" id="CHEBI:456216"/>
        <dbReference type="EC" id="6.3.5.11"/>
    </reaction>
</comment>
<dbReference type="STRING" id="1121476.SAMN02745751_00334"/>
<evidence type="ECO:0000256" key="5">
    <source>
        <dbReference type="ARBA" id="ARBA00022842"/>
    </source>
</evidence>
<dbReference type="PROSITE" id="PS51274">
    <property type="entry name" value="GATASE_COBBQ"/>
    <property type="match status" value="1"/>
</dbReference>
<reference evidence="10 11" key="1">
    <citation type="submission" date="2016-11" db="EMBL/GenBank/DDBJ databases">
        <authorList>
            <person name="Jaros S."/>
            <person name="Januszkiewicz K."/>
            <person name="Wedrychowicz H."/>
        </authorList>
    </citation>
    <scope>NUCLEOTIDE SEQUENCE [LARGE SCALE GENOMIC DNA]</scope>
    <source>
        <strain evidence="10 11">DSM 17477</strain>
    </source>
</reference>
<dbReference type="Pfam" id="PF01656">
    <property type="entry name" value="CbiA"/>
    <property type="match status" value="1"/>
</dbReference>
<evidence type="ECO:0000256" key="6">
    <source>
        <dbReference type="ARBA" id="ARBA00022962"/>
    </source>
</evidence>
<dbReference type="NCBIfam" id="TIGR00379">
    <property type="entry name" value="cobB"/>
    <property type="match status" value="1"/>
</dbReference>
<organism evidence="10 11">
    <name type="scientific">Dethiosulfatibacter aminovorans DSM 17477</name>
    <dbReference type="NCBI Taxonomy" id="1121476"/>
    <lineage>
        <taxon>Bacteria</taxon>
        <taxon>Bacillati</taxon>
        <taxon>Bacillota</taxon>
        <taxon>Tissierellia</taxon>
        <taxon>Dethiosulfatibacter</taxon>
    </lineage>
</organism>
<dbReference type="InterPro" id="IPR029062">
    <property type="entry name" value="Class_I_gatase-like"/>
</dbReference>
<dbReference type="InterPro" id="IPR027417">
    <property type="entry name" value="P-loop_NTPase"/>
</dbReference>
<dbReference type="InterPro" id="IPR004484">
    <property type="entry name" value="CbiA/CobB_synth"/>
</dbReference>
<keyword evidence="5 7" id="KW-0460">Magnesium</keyword>
<keyword evidence="4 7" id="KW-0067">ATP-binding</keyword>
<dbReference type="RefSeq" id="WP_073046097.1">
    <property type="nucleotide sequence ID" value="NZ_FQZL01000004.1"/>
</dbReference>
<dbReference type="SUPFAM" id="SSF52317">
    <property type="entry name" value="Class I glutamine amidotransferase-like"/>
    <property type="match status" value="1"/>
</dbReference>
<keyword evidence="6 7" id="KW-0315">Glutamine amidotransferase</keyword>
<comment type="similarity">
    <text evidence="7">Belongs to the CobB/CbiA family.</text>
</comment>
<accession>A0A1M6B2M5</accession>